<feature type="region of interest" description="Disordered" evidence="2">
    <location>
        <begin position="437"/>
        <end position="458"/>
    </location>
</feature>
<accession>A0A3Q0J323</accession>
<feature type="chain" id="PRO_5018099548" evidence="3">
    <location>
        <begin position="27"/>
        <end position="923"/>
    </location>
</feature>
<dbReference type="PROSITE" id="PS50836">
    <property type="entry name" value="DOMON"/>
    <property type="match status" value="1"/>
</dbReference>
<evidence type="ECO:0000313" key="6">
    <source>
        <dbReference type="Proteomes" id="UP000079169"/>
    </source>
</evidence>
<sequence length="923" mass="103618">MRIASGASMLVIIVLIFDKLLENMSGYPFTCSDLNLHAVEVTQPVFLIDEGNVPIMLLRSSMSLEVPSNMFSRDEPRVSLRCPEVHMEPSESSDILRSRLKNKKLPHYNFLCLSVFKVNFGDVRIPKGFDFPRPQKIGQLAGVHGVSSDPIVIVDAQTLLVPNFSYDGEAPDAKFWVGTGPHPSPQGIRVPDENGKEEPLRRYNRKTIVLTLPGELTVFEIGHFGVWCEAFTVDFGHIQIPANVNMPPSLKMLGVSPQSKLNCEVLHDSSAFEVRWAIAGDSIVLQLVAKLEFGEYMSFGLSGDPLRNQMIGADVVVAWIDQETLNGYAVDYYLTDKSQCAGGRGSCPDYRIQDNTESVRLLNAALVNGYSIVTYQRPLRSHDILDHDIYTNQSQAIIWAIGPLNSKQEVSFHSVFPKKNILFNFGRTPYWNCPIPEGETGTPNHGEYSDESSGANTKVQEVAVEPARSKSPPTPAPAPRDEAWEIPPIQCNEPDDGVLYAQMGPTGGKRGYPAITGHVGWGISWYINGLLIPEINVVRGKTYTFIVEGGLDPNTPAKYHPFYITDDSVGGYQHKTPEEKEKVRIFAGAKRDKFGNVVPTGVGRLCNWTPDPEQPPADEFVSFGAYQRTLSLICDHGEPGVIQWTPDANTPDTVYYQCFTHRYLGWKINVLNSCDKEAQSSEPVTTRIRADDYTDDQSADSELESRPSIKVTTRVKPDGTSDGVSAETNSFHNDLSQIIPHKFKDSLKSDFKKTPLTSAEIPDFVLTSTKFNGYNQHEMLRQQMEERERQMKEKKEQQENEIKRKREQEKDGHTKYEVKEDDNSSNGVLTHIYSLNLLATTLKSLQRLKCKAEVSKHICSKLVQINKPEDLNTNIRRVTMMYSKDYNIRFNMNADPMVQIYNVDLMDNQLKLLPSPPKVNEMI</sequence>
<dbReference type="InterPro" id="IPR057443">
    <property type="entry name" value="At5g54830-like"/>
</dbReference>
<keyword evidence="3" id="KW-0732">Signal</keyword>
<evidence type="ECO:0000259" key="5">
    <source>
        <dbReference type="PROSITE" id="PS51549"/>
    </source>
</evidence>
<evidence type="ECO:0000313" key="7">
    <source>
        <dbReference type="RefSeq" id="XP_026682884.1"/>
    </source>
</evidence>
<dbReference type="InterPro" id="IPR005018">
    <property type="entry name" value="DOMON_domain"/>
</dbReference>
<dbReference type="InterPro" id="IPR045266">
    <property type="entry name" value="DOH_DOMON"/>
</dbReference>
<evidence type="ECO:0000256" key="2">
    <source>
        <dbReference type="SAM" id="MobiDB-lite"/>
    </source>
</evidence>
<dbReference type="KEGG" id="dci:103514024"/>
<dbReference type="SMART" id="SM00664">
    <property type="entry name" value="DoH"/>
    <property type="match status" value="1"/>
</dbReference>
<reference evidence="7" key="1">
    <citation type="submission" date="2025-08" db="UniProtKB">
        <authorList>
            <consortium name="RefSeq"/>
        </authorList>
    </citation>
    <scope>IDENTIFICATION</scope>
</reference>
<feature type="region of interest" description="Disordered" evidence="2">
    <location>
        <begin position="784"/>
        <end position="822"/>
    </location>
</feature>
<feature type="compositionally biased region" description="Polar residues" evidence="2">
    <location>
        <begin position="722"/>
        <end position="732"/>
    </location>
</feature>
<proteinExistence type="predicted"/>
<dbReference type="Pfam" id="PF10517">
    <property type="entry name" value="DM13"/>
    <property type="match status" value="1"/>
</dbReference>
<dbReference type="InterPro" id="IPR019545">
    <property type="entry name" value="DM13_domain"/>
</dbReference>
<dbReference type="SMART" id="SM00686">
    <property type="entry name" value="DM13"/>
    <property type="match status" value="1"/>
</dbReference>
<dbReference type="PANTHER" id="PTHR24036:SF13">
    <property type="entry name" value="PROTEIN SKELETOR, ISOFORMS D_E"/>
    <property type="match status" value="1"/>
</dbReference>
<feature type="signal peptide" evidence="3">
    <location>
        <begin position="1"/>
        <end position="26"/>
    </location>
</feature>
<dbReference type="AlphaFoldDB" id="A0A3Q0J323"/>
<gene>
    <name evidence="7" type="primary">LOC103514024</name>
</gene>
<dbReference type="PROSITE" id="PS51549">
    <property type="entry name" value="DM13"/>
    <property type="match status" value="1"/>
</dbReference>
<keyword evidence="6" id="KW-1185">Reference proteome</keyword>
<dbReference type="GeneID" id="103514024"/>
<keyword evidence="1" id="KW-0677">Repeat</keyword>
<organism evidence="6 7">
    <name type="scientific">Diaphorina citri</name>
    <name type="common">Asian citrus psyllid</name>
    <dbReference type="NCBI Taxonomy" id="121845"/>
    <lineage>
        <taxon>Eukaryota</taxon>
        <taxon>Metazoa</taxon>
        <taxon>Ecdysozoa</taxon>
        <taxon>Arthropoda</taxon>
        <taxon>Hexapoda</taxon>
        <taxon>Insecta</taxon>
        <taxon>Pterygota</taxon>
        <taxon>Neoptera</taxon>
        <taxon>Paraneoptera</taxon>
        <taxon>Hemiptera</taxon>
        <taxon>Sternorrhyncha</taxon>
        <taxon>Psylloidea</taxon>
        <taxon>Psyllidae</taxon>
        <taxon>Diaphorininae</taxon>
        <taxon>Diaphorina</taxon>
    </lineage>
</organism>
<feature type="compositionally biased region" description="Acidic residues" evidence="2">
    <location>
        <begin position="693"/>
        <end position="702"/>
    </location>
</feature>
<dbReference type="Pfam" id="PF03351">
    <property type="entry name" value="DOMON"/>
    <property type="match status" value="1"/>
</dbReference>
<feature type="domain" description="DOMON" evidence="4">
    <location>
        <begin position="270"/>
        <end position="402"/>
    </location>
</feature>
<dbReference type="CDD" id="cd09631">
    <property type="entry name" value="DOMON_DOH"/>
    <property type="match status" value="1"/>
</dbReference>
<name>A0A3Q0J323_DIACI</name>
<dbReference type="Proteomes" id="UP000079169">
    <property type="component" value="Unplaced"/>
</dbReference>
<dbReference type="InterPro" id="IPR052126">
    <property type="entry name" value="Spindle_Org/Thrombomodulin"/>
</dbReference>
<protein>
    <submittedName>
        <fullName evidence="7">Protein Skeletor, isoforms B/C</fullName>
    </submittedName>
</protein>
<evidence type="ECO:0000256" key="3">
    <source>
        <dbReference type="SAM" id="SignalP"/>
    </source>
</evidence>
<dbReference type="RefSeq" id="XP_026682884.1">
    <property type="nucleotide sequence ID" value="XM_026827083.1"/>
</dbReference>
<feature type="domain" description="DM13" evidence="5">
    <location>
        <begin position="134"/>
        <end position="241"/>
    </location>
</feature>
<evidence type="ECO:0000256" key="1">
    <source>
        <dbReference type="ARBA" id="ARBA00022737"/>
    </source>
</evidence>
<dbReference type="PaxDb" id="121845-A0A3Q0J323"/>
<feature type="region of interest" description="Disordered" evidence="2">
    <location>
        <begin position="679"/>
        <end position="732"/>
    </location>
</feature>
<dbReference type="Pfam" id="PF25489">
    <property type="entry name" value="At5g54830"/>
    <property type="match status" value="1"/>
</dbReference>
<evidence type="ECO:0000259" key="4">
    <source>
        <dbReference type="PROSITE" id="PS50836"/>
    </source>
</evidence>
<dbReference type="PANTHER" id="PTHR24036">
    <property type="entry name" value="SKELETOR-RELATED"/>
    <property type="match status" value="1"/>
</dbReference>